<organism evidence="1 2">
    <name type="scientific">Pedobacter suwonensis</name>
    <dbReference type="NCBI Taxonomy" id="332999"/>
    <lineage>
        <taxon>Bacteria</taxon>
        <taxon>Pseudomonadati</taxon>
        <taxon>Bacteroidota</taxon>
        <taxon>Sphingobacteriia</taxon>
        <taxon>Sphingobacteriales</taxon>
        <taxon>Sphingobacteriaceae</taxon>
        <taxon>Pedobacter</taxon>
    </lineage>
</organism>
<reference evidence="2" key="1">
    <citation type="submission" date="2016-10" db="EMBL/GenBank/DDBJ databases">
        <authorList>
            <person name="Varghese N."/>
            <person name="Submissions S."/>
        </authorList>
    </citation>
    <scope>NUCLEOTIDE SEQUENCE [LARGE SCALE GENOMIC DNA]</scope>
    <source>
        <strain evidence="2">DSM 18130</strain>
    </source>
</reference>
<evidence type="ECO:0008006" key="3">
    <source>
        <dbReference type="Google" id="ProtNLM"/>
    </source>
</evidence>
<dbReference type="AlphaFoldDB" id="A0A1I0SPD3"/>
<sequence length="192" mass="22668">MLSEKLKVDFASMRVEILDLNVLAYFYVRKLNRLAHIIKTTTREYLLEEFTALRYMENGIILHLTNLDDDSSNFSFRTASAAFKRSTRDQKAQTQIHETLKTFRKNLNDVKVAHRNKRIAHLNYEKDLRFDEFLDFEKVLLPLINEANTIADEFWGEKINAKFRLGSLEGHIDFRRTPDDLKVDVNKFDGFF</sequence>
<accession>A0A1I0SPD3</accession>
<dbReference type="RefSeq" id="WP_090980565.1">
    <property type="nucleotide sequence ID" value="NZ_FOJM01000002.1"/>
</dbReference>
<keyword evidence="2" id="KW-1185">Reference proteome</keyword>
<dbReference type="OrthoDB" id="797123at2"/>
<evidence type="ECO:0000313" key="2">
    <source>
        <dbReference type="Proteomes" id="UP000198836"/>
    </source>
</evidence>
<protein>
    <recommendedName>
        <fullName evidence="3">HEPN AbiU2-like domain-containing protein</fullName>
    </recommendedName>
</protein>
<dbReference type="EMBL" id="FOJM01000002">
    <property type="protein sequence ID" value="SFA41368.1"/>
    <property type="molecule type" value="Genomic_DNA"/>
</dbReference>
<gene>
    <name evidence="1" type="ORF">SAMN04488511_102307</name>
</gene>
<dbReference type="Proteomes" id="UP000198836">
    <property type="component" value="Unassembled WGS sequence"/>
</dbReference>
<evidence type="ECO:0000313" key="1">
    <source>
        <dbReference type="EMBL" id="SFA41368.1"/>
    </source>
</evidence>
<name>A0A1I0SPD3_9SPHI</name>
<proteinExistence type="predicted"/>